<evidence type="ECO:0000256" key="3">
    <source>
        <dbReference type="ARBA" id="ARBA00023163"/>
    </source>
</evidence>
<evidence type="ECO:0000256" key="4">
    <source>
        <dbReference type="PROSITE-ProRule" id="PRU00335"/>
    </source>
</evidence>
<organism evidence="6 7">
    <name type="scientific">Caballeronia catudaia</name>
    <dbReference type="NCBI Taxonomy" id="1777136"/>
    <lineage>
        <taxon>Bacteria</taxon>
        <taxon>Pseudomonadati</taxon>
        <taxon>Pseudomonadota</taxon>
        <taxon>Betaproteobacteria</taxon>
        <taxon>Burkholderiales</taxon>
        <taxon>Burkholderiaceae</taxon>
        <taxon>Caballeronia</taxon>
    </lineage>
</organism>
<dbReference type="PANTHER" id="PTHR30055">
    <property type="entry name" value="HTH-TYPE TRANSCRIPTIONAL REGULATOR RUTR"/>
    <property type="match status" value="1"/>
</dbReference>
<feature type="DNA-binding region" description="H-T-H motif" evidence="4">
    <location>
        <begin position="48"/>
        <end position="67"/>
    </location>
</feature>
<keyword evidence="2 4" id="KW-0238">DNA-binding</keyword>
<evidence type="ECO:0000313" key="6">
    <source>
        <dbReference type="EMBL" id="SAK78204.1"/>
    </source>
</evidence>
<evidence type="ECO:0000313" key="7">
    <source>
        <dbReference type="Proteomes" id="UP000054870"/>
    </source>
</evidence>
<accession>A0A158C781</accession>
<dbReference type="PROSITE" id="PS50977">
    <property type="entry name" value="HTH_TETR_2"/>
    <property type="match status" value="1"/>
</dbReference>
<feature type="domain" description="HTH tetR-type" evidence="5">
    <location>
        <begin position="25"/>
        <end position="85"/>
    </location>
</feature>
<gene>
    <name evidence="6" type="ORF">AWB75_04637</name>
</gene>
<protein>
    <submittedName>
        <fullName evidence="6">TetR family transcriptional regulator</fullName>
    </submittedName>
</protein>
<dbReference type="InterPro" id="IPR001647">
    <property type="entry name" value="HTH_TetR"/>
</dbReference>
<keyword evidence="7" id="KW-1185">Reference proteome</keyword>
<evidence type="ECO:0000256" key="2">
    <source>
        <dbReference type="ARBA" id="ARBA00023125"/>
    </source>
</evidence>
<dbReference type="PANTHER" id="PTHR30055:SF234">
    <property type="entry name" value="HTH-TYPE TRANSCRIPTIONAL REGULATOR BETI"/>
    <property type="match status" value="1"/>
</dbReference>
<dbReference type="PRINTS" id="PR00455">
    <property type="entry name" value="HTHTETR"/>
</dbReference>
<evidence type="ECO:0000259" key="5">
    <source>
        <dbReference type="PROSITE" id="PS50977"/>
    </source>
</evidence>
<dbReference type="RefSeq" id="WP_061126426.1">
    <property type="nucleotide sequence ID" value="NZ_FCOF02000024.1"/>
</dbReference>
<dbReference type="InterPro" id="IPR009057">
    <property type="entry name" value="Homeodomain-like_sf"/>
</dbReference>
<dbReference type="SUPFAM" id="SSF48498">
    <property type="entry name" value="Tetracyclin repressor-like, C-terminal domain"/>
    <property type="match status" value="1"/>
</dbReference>
<dbReference type="Pfam" id="PF00440">
    <property type="entry name" value="TetR_N"/>
    <property type="match status" value="1"/>
</dbReference>
<dbReference type="OrthoDB" id="8586619at2"/>
<dbReference type="InterPro" id="IPR050109">
    <property type="entry name" value="HTH-type_TetR-like_transc_reg"/>
</dbReference>
<dbReference type="GO" id="GO:0003700">
    <property type="term" value="F:DNA-binding transcription factor activity"/>
    <property type="evidence" value="ECO:0007669"/>
    <property type="project" value="TreeGrafter"/>
</dbReference>
<reference evidence="6" key="1">
    <citation type="submission" date="2016-01" db="EMBL/GenBank/DDBJ databases">
        <authorList>
            <person name="Peeters C."/>
        </authorList>
    </citation>
    <scope>NUCLEOTIDE SEQUENCE [LARGE SCALE GENOMIC DNA]</scope>
    <source>
        <strain evidence="6">LMG 29318</strain>
    </source>
</reference>
<comment type="caution">
    <text evidence="6">The sequence shown here is derived from an EMBL/GenBank/DDBJ whole genome shotgun (WGS) entry which is preliminary data.</text>
</comment>
<dbReference type="AlphaFoldDB" id="A0A158C781"/>
<dbReference type="InterPro" id="IPR036271">
    <property type="entry name" value="Tet_transcr_reg_TetR-rel_C_sf"/>
</dbReference>
<dbReference type="SUPFAM" id="SSF46689">
    <property type="entry name" value="Homeodomain-like"/>
    <property type="match status" value="1"/>
</dbReference>
<sequence length="217" mass="24001">MKNLTIALSDIAGTEKKASLRGRRETRVPEILEAAISVFAAEGNGGFTQRGVAAAANIRLATLQHYFGTRDSLLKATIEELAQRYLRRFHELGDDARLTPEARLHAVLDETFNALTRPGNLISPFALECWCLAEHHASVRELMEEVSEKYQSVFSGLVAQINPDLAADECRIRGALIYSHWQGLIVFLRRSGRNAPDLAAFRKATVVLWTALGKTAT</sequence>
<proteinExistence type="predicted"/>
<dbReference type="EMBL" id="FCOF02000024">
    <property type="protein sequence ID" value="SAK78204.1"/>
    <property type="molecule type" value="Genomic_DNA"/>
</dbReference>
<dbReference type="Gene3D" id="1.10.357.10">
    <property type="entry name" value="Tetracycline Repressor, domain 2"/>
    <property type="match status" value="1"/>
</dbReference>
<name>A0A158C781_9BURK</name>
<keyword evidence="3" id="KW-0804">Transcription</keyword>
<dbReference type="Proteomes" id="UP000054870">
    <property type="component" value="Unassembled WGS sequence"/>
</dbReference>
<keyword evidence="1" id="KW-0805">Transcription regulation</keyword>
<dbReference type="GO" id="GO:0000976">
    <property type="term" value="F:transcription cis-regulatory region binding"/>
    <property type="evidence" value="ECO:0007669"/>
    <property type="project" value="TreeGrafter"/>
</dbReference>
<evidence type="ECO:0000256" key="1">
    <source>
        <dbReference type="ARBA" id="ARBA00023015"/>
    </source>
</evidence>